<keyword evidence="2" id="KW-1185">Reference proteome</keyword>
<accession>A0ACC1JCW4</accession>
<dbReference type="EMBL" id="JANBPW010000887">
    <property type="protein sequence ID" value="KAJ1947964.1"/>
    <property type="molecule type" value="Genomic_DNA"/>
</dbReference>
<name>A0ACC1JCW4_9FUNG</name>
<protein>
    <submittedName>
        <fullName evidence="1">Uncharacterized protein</fullName>
    </submittedName>
</protein>
<sequence length="66" mass="7323">MSEFRANRNSIMSHISSILPTRNSADASDEQTEMEKYFAAVSTMATYLRETLLTPILTTLAVPLVS</sequence>
<dbReference type="Proteomes" id="UP001150603">
    <property type="component" value="Unassembled WGS sequence"/>
</dbReference>
<organism evidence="1 2">
    <name type="scientific">Linderina macrospora</name>
    <dbReference type="NCBI Taxonomy" id="4868"/>
    <lineage>
        <taxon>Eukaryota</taxon>
        <taxon>Fungi</taxon>
        <taxon>Fungi incertae sedis</taxon>
        <taxon>Zoopagomycota</taxon>
        <taxon>Kickxellomycotina</taxon>
        <taxon>Kickxellomycetes</taxon>
        <taxon>Kickxellales</taxon>
        <taxon>Kickxellaceae</taxon>
        <taxon>Linderina</taxon>
    </lineage>
</organism>
<proteinExistence type="predicted"/>
<gene>
    <name evidence="1" type="ORF">FBU59_001814</name>
</gene>
<evidence type="ECO:0000313" key="2">
    <source>
        <dbReference type="Proteomes" id="UP001150603"/>
    </source>
</evidence>
<comment type="caution">
    <text evidence="1">The sequence shown here is derived from an EMBL/GenBank/DDBJ whole genome shotgun (WGS) entry which is preliminary data.</text>
</comment>
<evidence type="ECO:0000313" key="1">
    <source>
        <dbReference type="EMBL" id="KAJ1947964.1"/>
    </source>
</evidence>
<reference evidence="1" key="1">
    <citation type="submission" date="2022-07" db="EMBL/GenBank/DDBJ databases">
        <title>Phylogenomic reconstructions and comparative analyses of Kickxellomycotina fungi.</title>
        <authorList>
            <person name="Reynolds N.K."/>
            <person name="Stajich J.E."/>
            <person name="Barry K."/>
            <person name="Grigoriev I.V."/>
            <person name="Crous P."/>
            <person name="Smith M.E."/>
        </authorList>
    </citation>
    <scope>NUCLEOTIDE SEQUENCE</scope>
    <source>
        <strain evidence="1">NRRL 5244</strain>
    </source>
</reference>